<proteinExistence type="predicted"/>
<name>A0A812WXL4_SYMPI</name>
<accession>A0A812WXL4</accession>
<sequence>MVIAMKCLAGYLGHASHVAIDVKLTLIVSSSAVVGSFLGGYLTEFVPQHVLRKAFAIFVLTIGCLQLWKESGSILH</sequence>
<protein>
    <recommendedName>
        <fullName evidence="7">GDT1 family protein</fullName>
    </recommendedName>
</protein>
<dbReference type="EMBL" id="CAJNIZ010044598">
    <property type="protein sequence ID" value="CAE7694686.1"/>
    <property type="molecule type" value="Genomic_DNA"/>
</dbReference>
<comment type="caution">
    <text evidence="5">The sequence shown here is derived from an EMBL/GenBank/DDBJ whole genome shotgun (WGS) entry which is preliminary data.</text>
</comment>
<dbReference type="AlphaFoldDB" id="A0A812WXL4"/>
<keyword evidence="4" id="KW-0472">Membrane</keyword>
<evidence type="ECO:0000313" key="6">
    <source>
        <dbReference type="Proteomes" id="UP000649617"/>
    </source>
</evidence>
<keyword evidence="2" id="KW-0812">Transmembrane</keyword>
<comment type="subcellular location">
    <subcellularLocation>
        <location evidence="1">Membrane</location>
        <topology evidence="1">Multi-pass membrane protein</topology>
    </subcellularLocation>
</comment>
<evidence type="ECO:0000256" key="3">
    <source>
        <dbReference type="ARBA" id="ARBA00022989"/>
    </source>
</evidence>
<evidence type="ECO:0000256" key="4">
    <source>
        <dbReference type="ARBA" id="ARBA00023136"/>
    </source>
</evidence>
<evidence type="ECO:0000256" key="1">
    <source>
        <dbReference type="ARBA" id="ARBA00004141"/>
    </source>
</evidence>
<dbReference type="Proteomes" id="UP000649617">
    <property type="component" value="Unassembled WGS sequence"/>
</dbReference>
<gene>
    <name evidence="5" type="ORF">SPIL2461_LOCUS19474</name>
</gene>
<dbReference type="OrthoDB" id="429455at2759"/>
<evidence type="ECO:0000313" key="5">
    <source>
        <dbReference type="EMBL" id="CAE7694686.1"/>
    </source>
</evidence>
<organism evidence="5 6">
    <name type="scientific">Symbiodinium pilosum</name>
    <name type="common">Dinoflagellate</name>
    <dbReference type="NCBI Taxonomy" id="2952"/>
    <lineage>
        <taxon>Eukaryota</taxon>
        <taxon>Sar</taxon>
        <taxon>Alveolata</taxon>
        <taxon>Dinophyceae</taxon>
        <taxon>Suessiales</taxon>
        <taxon>Symbiodiniaceae</taxon>
        <taxon>Symbiodinium</taxon>
    </lineage>
</organism>
<dbReference type="GO" id="GO:0016020">
    <property type="term" value="C:membrane"/>
    <property type="evidence" value="ECO:0007669"/>
    <property type="project" value="UniProtKB-SubCell"/>
</dbReference>
<dbReference type="Pfam" id="PF01925">
    <property type="entry name" value="TauE"/>
    <property type="match status" value="1"/>
</dbReference>
<dbReference type="InterPro" id="IPR002781">
    <property type="entry name" value="TM_pro_TauE-like"/>
</dbReference>
<reference evidence="5" key="1">
    <citation type="submission" date="2021-02" db="EMBL/GenBank/DDBJ databases">
        <authorList>
            <person name="Dougan E. K."/>
            <person name="Rhodes N."/>
            <person name="Thang M."/>
            <person name="Chan C."/>
        </authorList>
    </citation>
    <scope>NUCLEOTIDE SEQUENCE</scope>
</reference>
<keyword evidence="6" id="KW-1185">Reference proteome</keyword>
<evidence type="ECO:0000256" key="2">
    <source>
        <dbReference type="ARBA" id="ARBA00022692"/>
    </source>
</evidence>
<keyword evidence="3" id="KW-1133">Transmembrane helix</keyword>
<evidence type="ECO:0008006" key="7">
    <source>
        <dbReference type="Google" id="ProtNLM"/>
    </source>
</evidence>